<dbReference type="Pfam" id="PF13962">
    <property type="entry name" value="PGG"/>
    <property type="match status" value="1"/>
</dbReference>
<evidence type="ECO:0000256" key="7">
    <source>
        <dbReference type="PROSITE-ProRule" id="PRU00023"/>
    </source>
</evidence>
<comment type="subcellular location">
    <subcellularLocation>
        <location evidence="1">Membrane</location>
        <topology evidence="1">Multi-pass membrane protein</topology>
    </subcellularLocation>
</comment>
<feature type="repeat" description="ANK" evidence="7">
    <location>
        <begin position="158"/>
        <end position="190"/>
    </location>
</feature>
<sequence length="637" mass="71348">MDPSNSFESQAFVNANQLEQTETITCMSCDSYNAAVKGNIDFFKAITNQSLDLLRTPNKNTILHIYITALNPGSKSTTTLNTEAESTTNFVKEILDMCPSLLQQANAKGETPLHIAARYGHSDIVEVLIKYCAQTRHDQDLEEGIEPVKEMLRMTNKEKDTALHEAVRYNHLEVVKLLIGEDPNFSYSANDVGETPLYLAAEKGFVDVLVQILHKCKSPMHGGPLGRTALHAAVLRVAIDGYDMTTRLPEKIDGISRKVDSNGWTPLHLAVCVPFSSSKIKWLLAKDREVAYMKDTEGQTPLHIAARSGNVQAMKVIIKRCPDCCELVDNRGWNVLHFAIKREGYFLEKIMDIIIENWSFSNLLNEKNADGDTPLHFCSTSSESVKLKKFVRHPRVDKMAFNKQHLNALQIASASTTGTKVSEFEDALGAFPTHRVITFKVAITKREDMMKKGGKAKMEREKREWKKKIKKVTEDQLHEAKKVHLVVAALIATVTFAACITMPGGFVNGGEGLHPGSVLLRRKAVFKAFVIIDTISMVLSSLAVFIHLLMPFLYINNPMKLVFLAFKFILWAMIAMVLAFVTGTYAVLMPSLNLAIANCIIGLTFFAILLLLCVFQKFLEINLYVIFRLLCPWKLYV</sequence>
<dbReference type="PANTHER" id="PTHR24186:SF36">
    <property type="entry name" value="SERINE_THREONINE-PROTEIN PHOSPHATASE 6 REGULATORY ANKYRIN REPEAT SUBUNIT A-LIKE"/>
    <property type="match status" value="1"/>
</dbReference>
<organism evidence="10 11">
    <name type="scientific">Carpinus fangiana</name>
    <dbReference type="NCBI Taxonomy" id="176857"/>
    <lineage>
        <taxon>Eukaryota</taxon>
        <taxon>Viridiplantae</taxon>
        <taxon>Streptophyta</taxon>
        <taxon>Embryophyta</taxon>
        <taxon>Tracheophyta</taxon>
        <taxon>Spermatophyta</taxon>
        <taxon>Magnoliopsida</taxon>
        <taxon>eudicotyledons</taxon>
        <taxon>Gunneridae</taxon>
        <taxon>Pentapetalae</taxon>
        <taxon>rosids</taxon>
        <taxon>fabids</taxon>
        <taxon>Fagales</taxon>
        <taxon>Betulaceae</taxon>
        <taxon>Carpinus</taxon>
    </lineage>
</organism>
<keyword evidence="2 8" id="KW-0812">Transmembrane</keyword>
<gene>
    <name evidence="10" type="ORF">FH972_006697</name>
</gene>
<dbReference type="InterPro" id="IPR036770">
    <property type="entry name" value="Ankyrin_rpt-contain_sf"/>
</dbReference>
<dbReference type="Pfam" id="PF12796">
    <property type="entry name" value="Ank_2"/>
    <property type="match status" value="2"/>
</dbReference>
<evidence type="ECO:0000256" key="8">
    <source>
        <dbReference type="SAM" id="Phobius"/>
    </source>
</evidence>
<feature type="repeat" description="ANK" evidence="7">
    <location>
        <begin position="297"/>
        <end position="320"/>
    </location>
</feature>
<evidence type="ECO:0000256" key="5">
    <source>
        <dbReference type="ARBA" id="ARBA00023043"/>
    </source>
</evidence>
<evidence type="ECO:0000313" key="10">
    <source>
        <dbReference type="EMBL" id="KAE8010315.1"/>
    </source>
</evidence>
<name>A0A5N6QT27_9ROSI</name>
<dbReference type="InterPro" id="IPR002110">
    <property type="entry name" value="Ankyrin_rpt"/>
</dbReference>
<dbReference type="PROSITE" id="PS50088">
    <property type="entry name" value="ANK_REPEAT"/>
    <property type="match status" value="3"/>
</dbReference>
<dbReference type="PROSITE" id="PS50297">
    <property type="entry name" value="ANK_REP_REGION"/>
    <property type="match status" value="3"/>
</dbReference>
<feature type="domain" description="PGG" evidence="9">
    <location>
        <begin position="475"/>
        <end position="587"/>
    </location>
</feature>
<evidence type="ECO:0000256" key="1">
    <source>
        <dbReference type="ARBA" id="ARBA00004141"/>
    </source>
</evidence>
<dbReference type="SUPFAM" id="SSF48403">
    <property type="entry name" value="Ankyrin repeat"/>
    <property type="match status" value="1"/>
</dbReference>
<dbReference type="OrthoDB" id="1847170at2759"/>
<reference evidence="10 11" key="1">
    <citation type="submission" date="2019-06" db="EMBL/GenBank/DDBJ databases">
        <title>A chromosomal-level reference genome of Carpinus fangiana (Coryloideae, Betulaceae).</title>
        <authorList>
            <person name="Yang X."/>
            <person name="Wang Z."/>
            <person name="Zhang L."/>
            <person name="Hao G."/>
            <person name="Liu J."/>
            <person name="Yang Y."/>
        </authorList>
    </citation>
    <scope>NUCLEOTIDE SEQUENCE [LARGE SCALE GENOMIC DNA]</scope>
    <source>
        <strain evidence="10">Cfa_2016G</strain>
        <tissue evidence="10">Leaf</tissue>
    </source>
</reference>
<feature type="transmembrane region" description="Helical" evidence="8">
    <location>
        <begin position="485"/>
        <end position="506"/>
    </location>
</feature>
<feature type="transmembrane region" description="Helical" evidence="8">
    <location>
        <begin position="526"/>
        <end position="549"/>
    </location>
</feature>
<dbReference type="Proteomes" id="UP000327013">
    <property type="component" value="Chromosome 2"/>
</dbReference>
<feature type="transmembrane region" description="Helical" evidence="8">
    <location>
        <begin position="594"/>
        <end position="615"/>
    </location>
</feature>
<keyword evidence="4 8" id="KW-1133">Transmembrane helix</keyword>
<dbReference type="GO" id="GO:0005886">
    <property type="term" value="C:plasma membrane"/>
    <property type="evidence" value="ECO:0007669"/>
    <property type="project" value="TreeGrafter"/>
</dbReference>
<evidence type="ECO:0000256" key="3">
    <source>
        <dbReference type="ARBA" id="ARBA00022737"/>
    </source>
</evidence>
<dbReference type="SMART" id="SM00248">
    <property type="entry name" value="ANK"/>
    <property type="match status" value="7"/>
</dbReference>
<keyword evidence="3" id="KW-0677">Repeat</keyword>
<dbReference type="AlphaFoldDB" id="A0A5N6QT27"/>
<protein>
    <recommendedName>
        <fullName evidence="9">PGG domain-containing protein</fullName>
    </recommendedName>
</protein>
<dbReference type="InterPro" id="IPR026961">
    <property type="entry name" value="PGG_dom"/>
</dbReference>
<evidence type="ECO:0000259" key="9">
    <source>
        <dbReference type="Pfam" id="PF13962"/>
    </source>
</evidence>
<evidence type="ECO:0000256" key="6">
    <source>
        <dbReference type="ARBA" id="ARBA00023136"/>
    </source>
</evidence>
<dbReference type="Gene3D" id="1.25.40.20">
    <property type="entry name" value="Ankyrin repeat-containing domain"/>
    <property type="match status" value="2"/>
</dbReference>
<keyword evidence="6 8" id="KW-0472">Membrane</keyword>
<evidence type="ECO:0000313" key="11">
    <source>
        <dbReference type="Proteomes" id="UP000327013"/>
    </source>
</evidence>
<feature type="repeat" description="ANK" evidence="7">
    <location>
        <begin position="108"/>
        <end position="140"/>
    </location>
</feature>
<accession>A0A5N6QT27</accession>
<keyword evidence="5 7" id="KW-0040">ANK repeat</keyword>
<dbReference type="EMBL" id="CM017322">
    <property type="protein sequence ID" value="KAE8010315.1"/>
    <property type="molecule type" value="Genomic_DNA"/>
</dbReference>
<keyword evidence="11" id="KW-1185">Reference proteome</keyword>
<evidence type="ECO:0000256" key="2">
    <source>
        <dbReference type="ARBA" id="ARBA00022692"/>
    </source>
</evidence>
<proteinExistence type="predicted"/>
<dbReference type="PANTHER" id="PTHR24186">
    <property type="entry name" value="PROTEIN PHOSPHATASE 1 REGULATORY SUBUNIT"/>
    <property type="match status" value="1"/>
</dbReference>
<feature type="transmembrane region" description="Helical" evidence="8">
    <location>
        <begin position="561"/>
        <end position="588"/>
    </location>
</feature>
<evidence type="ECO:0000256" key="4">
    <source>
        <dbReference type="ARBA" id="ARBA00022989"/>
    </source>
</evidence>